<evidence type="ECO:0000256" key="7">
    <source>
        <dbReference type="SAM" id="Phobius"/>
    </source>
</evidence>
<proteinExistence type="predicted"/>
<dbReference type="PROSITE" id="PS50109">
    <property type="entry name" value="HIS_KIN"/>
    <property type="match status" value="1"/>
</dbReference>
<comment type="caution">
    <text evidence="9">The sequence shown here is derived from an EMBL/GenBank/DDBJ whole genome shotgun (WGS) entry which is preliminary data.</text>
</comment>
<evidence type="ECO:0000256" key="3">
    <source>
        <dbReference type="ARBA" id="ARBA00022553"/>
    </source>
</evidence>
<dbReference type="InterPro" id="IPR005467">
    <property type="entry name" value="His_kinase_dom"/>
</dbReference>
<evidence type="ECO:0000313" key="9">
    <source>
        <dbReference type="EMBL" id="MBD1430355.1"/>
    </source>
</evidence>
<accession>A0ABR7YGE1</accession>
<dbReference type="SMART" id="SM00388">
    <property type="entry name" value="HisKA"/>
    <property type="match status" value="1"/>
</dbReference>
<dbReference type="EC" id="2.7.13.3" evidence="2"/>
<keyword evidence="6" id="KW-0902">Two-component regulatory system</keyword>
<keyword evidence="7" id="KW-1133">Transmembrane helix</keyword>
<keyword evidence="7" id="KW-0472">Membrane</keyword>
<evidence type="ECO:0000256" key="2">
    <source>
        <dbReference type="ARBA" id="ARBA00012438"/>
    </source>
</evidence>
<dbReference type="SUPFAM" id="SSF55874">
    <property type="entry name" value="ATPase domain of HSP90 chaperone/DNA topoisomerase II/histidine kinase"/>
    <property type="match status" value="1"/>
</dbReference>
<keyword evidence="5 9" id="KW-0418">Kinase</keyword>
<dbReference type="Pfam" id="PF00512">
    <property type="entry name" value="HisKA"/>
    <property type="match status" value="1"/>
</dbReference>
<dbReference type="Gene3D" id="1.10.287.130">
    <property type="match status" value="1"/>
</dbReference>
<dbReference type="PANTHER" id="PTHR43711">
    <property type="entry name" value="TWO-COMPONENT HISTIDINE KINASE"/>
    <property type="match status" value="1"/>
</dbReference>
<dbReference type="InterPro" id="IPR003594">
    <property type="entry name" value="HATPase_dom"/>
</dbReference>
<dbReference type="InterPro" id="IPR036890">
    <property type="entry name" value="HATPase_C_sf"/>
</dbReference>
<feature type="transmembrane region" description="Helical" evidence="7">
    <location>
        <begin position="354"/>
        <end position="378"/>
    </location>
</feature>
<gene>
    <name evidence="9" type="ORF">H8B04_12390</name>
</gene>
<evidence type="ECO:0000256" key="6">
    <source>
        <dbReference type="ARBA" id="ARBA00023012"/>
    </source>
</evidence>
<dbReference type="CDD" id="cd00082">
    <property type="entry name" value="HisKA"/>
    <property type="match status" value="1"/>
</dbReference>
<dbReference type="InterPro" id="IPR003661">
    <property type="entry name" value="HisK_dim/P_dom"/>
</dbReference>
<reference evidence="9 10" key="1">
    <citation type="submission" date="2020-08" db="EMBL/GenBank/DDBJ databases">
        <title>Sphingobacterium sp. DN04309 isolated from aquaculture water.</title>
        <authorList>
            <person name="Zhang M."/>
        </authorList>
    </citation>
    <scope>NUCLEOTIDE SEQUENCE [LARGE SCALE GENOMIC DNA]</scope>
    <source>
        <strain evidence="9 10">DN04309</strain>
    </source>
</reference>
<dbReference type="EMBL" id="JACOIJ010000025">
    <property type="protein sequence ID" value="MBD1430355.1"/>
    <property type="molecule type" value="Genomic_DNA"/>
</dbReference>
<dbReference type="InterPro" id="IPR036097">
    <property type="entry name" value="HisK_dim/P_sf"/>
</dbReference>
<dbReference type="SUPFAM" id="SSF47384">
    <property type="entry name" value="Homodimeric domain of signal transducing histidine kinase"/>
    <property type="match status" value="1"/>
</dbReference>
<dbReference type="InterPro" id="IPR004358">
    <property type="entry name" value="Sig_transdc_His_kin-like_C"/>
</dbReference>
<dbReference type="Proteomes" id="UP000651271">
    <property type="component" value="Unassembled WGS sequence"/>
</dbReference>
<dbReference type="PANTHER" id="PTHR43711:SF26">
    <property type="entry name" value="SENSOR HISTIDINE KINASE RCSC"/>
    <property type="match status" value="1"/>
</dbReference>
<keyword evidence="3" id="KW-0597">Phosphoprotein</keyword>
<dbReference type="GO" id="GO:0016301">
    <property type="term" value="F:kinase activity"/>
    <property type="evidence" value="ECO:0007669"/>
    <property type="project" value="UniProtKB-KW"/>
</dbReference>
<evidence type="ECO:0000259" key="8">
    <source>
        <dbReference type="PROSITE" id="PS50109"/>
    </source>
</evidence>
<evidence type="ECO:0000313" key="10">
    <source>
        <dbReference type="Proteomes" id="UP000651271"/>
    </source>
</evidence>
<feature type="domain" description="Histidine kinase" evidence="8">
    <location>
        <begin position="393"/>
        <end position="612"/>
    </location>
</feature>
<dbReference type="InterPro" id="IPR050736">
    <property type="entry name" value="Sensor_HK_Regulatory"/>
</dbReference>
<keyword evidence="4" id="KW-0808">Transferase</keyword>
<evidence type="ECO:0000256" key="4">
    <source>
        <dbReference type="ARBA" id="ARBA00022679"/>
    </source>
</evidence>
<evidence type="ECO:0000256" key="5">
    <source>
        <dbReference type="ARBA" id="ARBA00022777"/>
    </source>
</evidence>
<evidence type="ECO:0000256" key="1">
    <source>
        <dbReference type="ARBA" id="ARBA00000085"/>
    </source>
</evidence>
<dbReference type="PRINTS" id="PR00344">
    <property type="entry name" value="BCTRLSENSOR"/>
</dbReference>
<comment type="catalytic activity">
    <reaction evidence="1">
        <text>ATP + protein L-histidine = ADP + protein N-phospho-L-histidine.</text>
        <dbReference type="EC" id="2.7.13.3"/>
    </reaction>
</comment>
<dbReference type="RefSeq" id="WP_165291739.1">
    <property type="nucleotide sequence ID" value="NZ_JACOIJ010000025.1"/>
</dbReference>
<dbReference type="SMART" id="SM00387">
    <property type="entry name" value="HATPase_c"/>
    <property type="match status" value="1"/>
</dbReference>
<keyword evidence="7" id="KW-0812">Transmembrane</keyword>
<organism evidence="9 10">
    <name type="scientific">Sphingobacterium litopenaei</name>
    <dbReference type="NCBI Taxonomy" id="2763500"/>
    <lineage>
        <taxon>Bacteria</taxon>
        <taxon>Pseudomonadati</taxon>
        <taxon>Bacteroidota</taxon>
        <taxon>Sphingobacteriia</taxon>
        <taxon>Sphingobacteriales</taxon>
        <taxon>Sphingobacteriaceae</taxon>
        <taxon>Sphingobacterium</taxon>
    </lineage>
</organism>
<dbReference type="Gene3D" id="3.30.565.10">
    <property type="entry name" value="Histidine kinase-like ATPase, C-terminal domain"/>
    <property type="match status" value="1"/>
</dbReference>
<name>A0ABR7YGE1_9SPHI</name>
<protein>
    <recommendedName>
        <fullName evidence="2">histidine kinase</fullName>
        <ecNumber evidence="2">2.7.13.3</ecNumber>
    </recommendedName>
</protein>
<sequence length="613" mass="70719">MKKKSISLIIWLMSIALLGVMAMQYYFIRETYFQESQLFDEKVNTSLSKVASEIEKSEVLDFAKIQSKVNRDKYIAEQKKQQKLAQQLGIQEEIDRLRLKQQSNFLKFKEADEELKSRYPNVTPIENWFYETYYKIKPNRKFIQIRLEQEPILGTTLANTYVIVSASRQVPKVAAKDDSVRYVISEFDLLTGLVNWYQIATLPPKEDVKINRRISDLVGQLDRIRENLLAESNPTTLFDSVAILSGKKASVVEDVAMSVQLANRPLHKRINTRRIQQLIQQELSSRDIHSPFNMEIRDHFKLIYETSDPSTLLEPQKLTRYTTDLFKGDIGESRGRLSIYFPNKKNIIAKNISYLFLPTIALFALLVGCFAYTLSIIFKQKKISEMKTDFINNMTHEFKTPVATIMIASESLRDPEISDDKKRVNRLANIIYDENVRLGNHIERVLNIAKLEKEDLKIEKTDVHLNNIVEDVVDSMYLRIDKVNGKLTKELYAEKDLVIGDELHLSNVMFNLVDNAIKYSLESPDITVKTYNSNNKIIISVSDKGMGMTKDQQEKIFDQFYRIPTGNVHNVKGFGLGLSYVSDIIKRFDGKITVKSEKDKGTTFEVILPLKSK</sequence>
<dbReference type="Pfam" id="PF02518">
    <property type="entry name" value="HATPase_c"/>
    <property type="match status" value="1"/>
</dbReference>
<keyword evidence="10" id="KW-1185">Reference proteome</keyword>